<dbReference type="AlphaFoldDB" id="A0A563ES78"/>
<dbReference type="GO" id="GO:0030639">
    <property type="term" value="P:polyketide biosynthetic process"/>
    <property type="evidence" value="ECO:0007669"/>
    <property type="project" value="InterPro"/>
</dbReference>
<accession>A0A563ES78</accession>
<reference evidence="1 2" key="1">
    <citation type="submission" date="2019-07" db="EMBL/GenBank/DDBJ databases">
        <title>Lentzea xizangensis sp. nov., isolated from Qinghai-Tibetan Plateau Soils.</title>
        <authorList>
            <person name="Huang J."/>
        </authorList>
    </citation>
    <scope>NUCLEOTIDE SEQUENCE [LARGE SCALE GENOMIC DNA]</scope>
    <source>
        <strain evidence="1 2">FXJ1.1311</strain>
    </source>
</reference>
<dbReference type="InterPro" id="IPR011008">
    <property type="entry name" value="Dimeric_a/b-barrel"/>
</dbReference>
<keyword evidence="2" id="KW-1185">Reference proteome</keyword>
<dbReference type="EMBL" id="VOBR01000012">
    <property type="protein sequence ID" value="TWP50398.1"/>
    <property type="molecule type" value="Genomic_DNA"/>
</dbReference>
<dbReference type="OrthoDB" id="4147507at2"/>
<evidence type="ECO:0000313" key="1">
    <source>
        <dbReference type="EMBL" id="TWP50398.1"/>
    </source>
</evidence>
<dbReference type="Pfam" id="PF04673">
    <property type="entry name" value="Cyclase_polyket"/>
    <property type="match status" value="1"/>
</dbReference>
<dbReference type="SUPFAM" id="SSF54909">
    <property type="entry name" value="Dimeric alpha+beta barrel"/>
    <property type="match status" value="1"/>
</dbReference>
<gene>
    <name evidence="1" type="ORF">FKR81_19655</name>
</gene>
<evidence type="ECO:0000313" key="2">
    <source>
        <dbReference type="Proteomes" id="UP000316639"/>
    </source>
</evidence>
<dbReference type="InterPro" id="IPR038474">
    <property type="entry name" value="Polyketide_synth_cyclase_sf"/>
</dbReference>
<comment type="caution">
    <text evidence="1">The sequence shown here is derived from an EMBL/GenBank/DDBJ whole genome shotgun (WGS) entry which is preliminary data.</text>
</comment>
<protein>
    <submittedName>
        <fullName evidence="1">TcmI family type II polyketide cyclase</fullName>
    </submittedName>
</protein>
<sequence length="123" mass="13552">MHRTLIVARMDPADAPNVAEAFAASDGTELPHMIGVSRRTLFAFHNLYFHLVEADHDIAPGLYKARSHPLYGELNKKLSESISPFDPGWREPKDAMAVPFYSWTPENGCLITEVAGANMGGAR</sequence>
<dbReference type="Gene3D" id="3.30.70.1090">
    <property type="entry name" value="Dimeric alpha+beta barrel"/>
    <property type="match status" value="1"/>
</dbReference>
<organism evidence="1 2">
    <name type="scientific">Lentzea tibetensis</name>
    <dbReference type="NCBI Taxonomy" id="2591470"/>
    <lineage>
        <taxon>Bacteria</taxon>
        <taxon>Bacillati</taxon>
        <taxon>Actinomycetota</taxon>
        <taxon>Actinomycetes</taxon>
        <taxon>Pseudonocardiales</taxon>
        <taxon>Pseudonocardiaceae</taxon>
        <taxon>Lentzea</taxon>
    </lineage>
</organism>
<dbReference type="Proteomes" id="UP000316639">
    <property type="component" value="Unassembled WGS sequence"/>
</dbReference>
<name>A0A563ES78_9PSEU</name>
<proteinExistence type="predicted"/>
<dbReference type="InterPro" id="IPR006765">
    <property type="entry name" value="Polyketide_synth_cyclase"/>
</dbReference>